<name>A0A1G1ZMS3_9BACT</name>
<evidence type="ECO:0000313" key="2">
    <source>
        <dbReference type="Proteomes" id="UP000177942"/>
    </source>
</evidence>
<dbReference type="Proteomes" id="UP000177942">
    <property type="component" value="Unassembled WGS sequence"/>
</dbReference>
<sequence length="105" mass="12310">MCQAYEAEKRLFNKIMGIACIKGFAAARAGKLKKLNPYHKLYEKGMREMWDDGWECWRDKILPWALEVVYHERGDVIGGAEARISFKKNRFLPHDLESIVECYRA</sequence>
<evidence type="ECO:0000313" key="1">
    <source>
        <dbReference type="EMBL" id="OGY65699.1"/>
    </source>
</evidence>
<accession>A0A1G1ZMS3</accession>
<organism evidence="1 2">
    <name type="scientific">Candidatus Harrisonbacteria bacterium RIFCSPLOWO2_01_FULL_44_18</name>
    <dbReference type="NCBI Taxonomy" id="1798407"/>
    <lineage>
        <taxon>Bacteria</taxon>
        <taxon>Candidatus Harrisoniibacteriota</taxon>
    </lineage>
</organism>
<reference evidence="1 2" key="1">
    <citation type="journal article" date="2016" name="Nat. Commun.">
        <title>Thousands of microbial genomes shed light on interconnected biogeochemical processes in an aquifer system.</title>
        <authorList>
            <person name="Anantharaman K."/>
            <person name="Brown C.T."/>
            <person name="Hug L.A."/>
            <person name="Sharon I."/>
            <person name="Castelle C.J."/>
            <person name="Probst A.J."/>
            <person name="Thomas B.C."/>
            <person name="Singh A."/>
            <person name="Wilkins M.J."/>
            <person name="Karaoz U."/>
            <person name="Brodie E.L."/>
            <person name="Williams K.H."/>
            <person name="Hubbard S.S."/>
            <person name="Banfield J.F."/>
        </authorList>
    </citation>
    <scope>NUCLEOTIDE SEQUENCE [LARGE SCALE GENOMIC DNA]</scope>
</reference>
<dbReference type="AlphaFoldDB" id="A0A1G1ZMS3"/>
<dbReference type="EMBL" id="MHJJ01000007">
    <property type="protein sequence ID" value="OGY65699.1"/>
    <property type="molecule type" value="Genomic_DNA"/>
</dbReference>
<gene>
    <name evidence="1" type="ORF">A3A16_03730</name>
</gene>
<proteinExistence type="predicted"/>
<comment type="caution">
    <text evidence="1">The sequence shown here is derived from an EMBL/GenBank/DDBJ whole genome shotgun (WGS) entry which is preliminary data.</text>
</comment>
<protein>
    <submittedName>
        <fullName evidence="1">Uncharacterized protein</fullName>
    </submittedName>
</protein>